<sequence length="258" mass="28259">MIDSSAPRVLIAVDAYPSDSREAAHFTRQLISELAAKGHEVHLVCPSDRGRPRVERVDGVIVYRLRSLPALMQPTRRVVMRLGLRTCVERLIDRIAPDVLHVQSHSVIGRAVAGAARRAGLPVVADTSHRLLQRVRAGQGLRLDAKPVTRGVDPAHVRPSGTLTEGTRARFRLPCRDKVPGARRQSSSWARLSVAGLGLALAMLATVHVPGNRDPIRDVISYYAFDSATVWPYYSWRAVACDRHVRLGHRPPPAAAAG</sequence>
<dbReference type="SUPFAM" id="SSF53756">
    <property type="entry name" value="UDP-Glycosyltransferase/glycogen phosphorylase"/>
    <property type="match status" value="1"/>
</dbReference>
<name>A0ABW7UJ74_9ACTN</name>
<dbReference type="RefSeq" id="WP_157859108.1">
    <property type="nucleotide sequence ID" value="NZ_JBIRWE010000001.1"/>
</dbReference>
<keyword evidence="2 4" id="KW-0808">Transferase</keyword>
<dbReference type="Gene3D" id="3.40.50.2000">
    <property type="entry name" value="Glycogen Phosphorylase B"/>
    <property type="match status" value="1"/>
</dbReference>
<reference evidence="4 5" key="1">
    <citation type="submission" date="2024-10" db="EMBL/GenBank/DDBJ databases">
        <title>The Natural Products Discovery Center: Release of the First 8490 Sequenced Strains for Exploring Actinobacteria Biosynthetic Diversity.</title>
        <authorList>
            <person name="Kalkreuter E."/>
            <person name="Kautsar S.A."/>
            <person name="Yang D."/>
            <person name="Bader C.D."/>
            <person name="Teijaro C.N."/>
            <person name="Fluegel L."/>
            <person name="Davis C.M."/>
            <person name="Simpson J.R."/>
            <person name="Lauterbach L."/>
            <person name="Steele A.D."/>
            <person name="Gui C."/>
            <person name="Meng S."/>
            <person name="Li G."/>
            <person name="Viehrig K."/>
            <person name="Ye F."/>
            <person name="Su P."/>
            <person name="Kiefer A.F."/>
            <person name="Nichols A."/>
            <person name="Cepeda A.J."/>
            <person name="Yan W."/>
            <person name="Fan B."/>
            <person name="Jiang Y."/>
            <person name="Adhikari A."/>
            <person name="Zheng C.-J."/>
            <person name="Schuster L."/>
            <person name="Cowan T.M."/>
            <person name="Smanski M.J."/>
            <person name="Chevrette M.G."/>
            <person name="De Carvalho L.P.S."/>
            <person name="Shen B."/>
        </authorList>
    </citation>
    <scope>NUCLEOTIDE SEQUENCE [LARGE SCALE GENOMIC DNA]</scope>
    <source>
        <strain evidence="4 5">NPDC020327</strain>
    </source>
</reference>
<dbReference type="EMBL" id="JBIRWE010000001">
    <property type="protein sequence ID" value="MFI1962723.1"/>
    <property type="molecule type" value="Genomic_DNA"/>
</dbReference>
<keyword evidence="1 4" id="KW-0328">Glycosyltransferase</keyword>
<dbReference type="Pfam" id="PF13439">
    <property type="entry name" value="Glyco_transf_4"/>
    <property type="match status" value="1"/>
</dbReference>
<dbReference type="InterPro" id="IPR028098">
    <property type="entry name" value="Glyco_trans_4-like_N"/>
</dbReference>
<feature type="domain" description="Glycosyltransferase subfamily 4-like N-terminal" evidence="3">
    <location>
        <begin position="25"/>
        <end position="133"/>
    </location>
</feature>
<keyword evidence="5" id="KW-1185">Reference proteome</keyword>
<organism evidence="4 5">
    <name type="scientific">Streptomyces pathocidini</name>
    <dbReference type="NCBI Taxonomy" id="1650571"/>
    <lineage>
        <taxon>Bacteria</taxon>
        <taxon>Bacillati</taxon>
        <taxon>Actinomycetota</taxon>
        <taxon>Actinomycetes</taxon>
        <taxon>Kitasatosporales</taxon>
        <taxon>Streptomycetaceae</taxon>
        <taxon>Streptomyces</taxon>
    </lineage>
</organism>
<protein>
    <submittedName>
        <fullName evidence="4">Glycosyltransferase</fullName>
        <ecNumber evidence="4">2.4.-.-</ecNumber>
    </submittedName>
</protein>
<evidence type="ECO:0000313" key="5">
    <source>
        <dbReference type="Proteomes" id="UP001611548"/>
    </source>
</evidence>
<proteinExistence type="predicted"/>
<evidence type="ECO:0000259" key="3">
    <source>
        <dbReference type="Pfam" id="PF13439"/>
    </source>
</evidence>
<dbReference type="Proteomes" id="UP001611548">
    <property type="component" value="Unassembled WGS sequence"/>
</dbReference>
<evidence type="ECO:0000256" key="1">
    <source>
        <dbReference type="ARBA" id="ARBA00022676"/>
    </source>
</evidence>
<accession>A0ABW7UJ74</accession>
<gene>
    <name evidence="4" type="ORF">ACH429_01015</name>
</gene>
<dbReference type="GO" id="GO:0016757">
    <property type="term" value="F:glycosyltransferase activity"/>
    <property type="evidence" value="ECO:0007669"/>
    <property type="project" value="UniProtKB-KW"/>
</dbReference>
<evidence type="ECO:0000313" key="4">
    <source>
        <dbReference type="EMBL" id="MFI1962723.1"/>
    </source>
</evidence>
<comment type="caution">
    <text evidence="4">The sequence shown here is derived from an EMBL/GenBank/DDBJ whole genome shotgun (WGS) entry which is preliminary data.</text>
</comment>
<evidence type="ECO:0000256" key="2">
    <source>
        <dbReference type="ARBA" id="ARBA00022679"/>
    </source>
</evidence>
<dbReference type="EC" id="2.4.-.-" evidence="4"/>